<dbReference type="OrthoDB" id="9802794at2"/>
<evidence type="ECO:0000256" key="6">
    <source>
        <dbReference type="ARBA" id="ARBA00023277"/>
    </source>
</evidence>
<dbReference type="InterPro" id="IPR004821">
    <property type="entry name" value="Cyt_trans-like"/>
</dbReference>
<evidence type="ECO:0000256" key="5">
    <source>
        <dbReference type="ARBA" id="ARBA00022840"/>
    </source>
</evidence>
<name>A0A2G4F2Z0_9CYAN</name>
<comment type="catalytic activity">
    <reaction evidence="7">
        <text>D-glycero-beta-D-manno-heptose 1-phosphate + ATP + H(+) = ADP-D-glycero-beta-D-manno-heptose + diphosphate</text>
        <dbReference type="Rhea" id="RHEA:27465"/>
        <dbReference type="ChEBI" id="CHEBI:15378"/>
        <dbReference type="ChEBI" id="CHEBI:30616"/>
        <dbReference type="ChEBI" id="CHEBI:33019"/>
        <dbReference type="ChEBI" id="CHEBI:59967"/>
        <dbReference type="ChEBI" id="CHEBI:61593"/>
        <dbReference type="EC" id="2.7.7.70"/>
    </reaction>
</comment>
<dbReference type="InterPro" id="IPR011914">
    <property type="entry name" value="RfaE_dom_II"/>
</dbReference>
<dbReference type="SUPFAM" id="SSF52374">
    <property type="entry name" value="Nucleotidylyl transferase"/>
    <property type="match status" value="1"/>
</dbReference>
<evidence type="ECO:0000256" key="3">
    <source>
        <dbReference type="ARBA" id="ARBA00022695"/>
    </source>
</evidence>
<dbReference type="EC" id="2.7.7.70" evidence="1"/>
<dbReference type="RefSeq" id="WP_096830478.1">
    <property type="nucleotide sequence ID" value="NZ_NXIB02000030.1"/>
</dbReference>
<reference evidence="9" key="1">
    <citation type="submission" date="2017-10" db="EMBL/GenBank/DDBJ databases">
        <title>Draft genome sequence of the planktic cyanobacteria Tychonema bourrellyi isolated from alpine lentic freshwater.</title>
        <authorList>
            <person name="Tett A."/>
            <person name="Armanini F."/>
            <person name="Asnicar F."/>
            <person name="Boscaini A."/>
            <person name="Pasolli E."/>
            <person name="Zolfo M."/>
            <person name="Donati C."/>
            <person name="Salmaso N."/>
            <person name="Segata N."/>
        </authorList>
    </citation>
    <scope>NUCLEOTIDE SEQUENCE</scope>
    <source>
        <strain evidence="9">FEM_GT703</strain>
    </source>
</reference>
<dbReference type="InterPro" id="IPR050385">
    <property type="entry name" value="Archaeal_FAD_synthase"/>
</dbReference>
<dbReference type="InterPro" id="IPR014729">
    <property type="entry name" value="Rossmann-like_a/b/a_fold"/>
</dbReference>
<evidence type="ECO:0000256" key="2">
    <source>
        <dbReference type="ARBA" id="ARBA00022679"/>
    </source>
</evidence>
<dbReference type="GO" id="GO:0005524">
    <property type="term" value="F:ATP binding"/>
    <property type="evidence" value="ECO:0007669"/>
    <property type="project" value="UniProtKB-KW"/>
</dbReference>
<evidence type="ECO:0000256" key="4">
    <source>
        <dbReference type="ARBA" id="ARBA00022741"/>
    </source>
</evidence>
<dbReference type="Proteomes" id="UP000226442">
    <property type="component" value="Unassembled WGS sequence"/>
</dbReference>
<feature type="domain" description="Cytidyltransferase-like" evidence="8">
    <location>
        <begin position="27"/>
        <end position="124"/>
    </location>
</feature>
<dbReference type="PANTHER" id="PTHR43793">
    <property type="entry name" value="FAD SYNTHASE"/>
    <property type="match status" value="1"/>
</dbReference>
<keyword evidence="2" id="KW-0808">Transferase</keyword>
<dbReference type="GO" id="GO:0016779">
    <property type="term" value="F:nucleotidyltransferase activity"/>
    <property type="evidence" value="ECO:0007669"/>
    <property type="project" value="UniProtKB-KW"/>
</dbReference>
<proteinExistence type="predicted"/>
<dbReference type="AlphaFoldDB" id="A0A2G4F2Z0"/>
<evidence type="ECO:0000256" key="1">
    <source>
        <dbReference type="ARBA" id="ARBA00012519"/>
    </source>
</evidence>
<dbReference type="NCBIfam" id="TIGR02199">
    <property type="entry name" value="rfaE_dom_II"/>
    <property type="match status" value="1"/>
</dbReference>
<dbReference type="NCBIfam" id="TIGR00125">
    <property type="entry name" value="cyt_tran_rel"/>
    <property type="match status" value="1"/>
</dbReference>
<keyword evidence="3 9" id="KW-0548">Nucleotidyltransferase</keyword>
<dbReference type="EMBL" id="NXIB02000030">
    <property type="protein sequence ID" value="PHX56144.1"/>
    <property type="molecule type" value="Genomic_DNA"/>
</dbReference>
<dbReference type="GO" id="GO:0005975">
    <property type="term" value="P:carbohydrate metabolic process"/>
    <property type="evidence" value="ECO:0007669"/>
    <property type="project" value="InterPro"/>
</dbReference>
<organism evidence="9 10">
    <name type="scientific">Tychonema bourrellyi FEM_GT703</name>
    <dbReference type="NCBI Taxonomy" id="2040638"/>
    <lineage>
        <taxon>Bacteria</taxon>
        <taxon>Bacillati</taxon>
        <taxon>Cyanobacteriota</taxon>
        <taxon>Cyanophyceae</taxon>
        <taxon>Oscillatoriophycideae</taxon>
        <taxon>Oscillatoriales</taxon>
        <taxon>Microcoleaceae</taxon>
        <taxon>Tychonema</taxon>
    </lineage>
</organism>
<dbReference type="Gene3D" id="3.40.50.620">
    <property type="entry name" value="HUPs"/>
    <property type="match status" value="1"/>
</dbReference>
<dbReference type="PANTHER" id="PTHR43793:SF2">
    <property type="entry name" value="BIFUNCTIONAL PROTEIN HLDE"/>
    <property type="match status" value="1"/>
</dbReference>
<keyword evidence="5" id="KW-0067">ATP-binding</keyword>
<protein>
    <recommendedName>
        <fullName evidence="1">D-glycero-beta-D-manno-heptose 1-phosphate adenylyltransferase</fullName>
        <ecNumber evidence="1">2.7.7.70</ecNumber>
    </recommendedName>
</protein>
<keyword evidence="6" id="KW-0119">Carbohydrate metabolism</keyword>
<gene>
    <name evidence="9" type="primary">rfaE2</name>
    <name evidence="9" type="ORF">CP500_006990</name>
</gene>
<keyword evidence="4" id="KW-0547">Nucleotide-binding</keyword>
<evidence type="ECO:0000313" key="10">
    <source>
        <dbReference type="Proteomes" id="UP000226442"/>
    </source>
</evidence>
<keyword evidence="10" id="KW-1185">Reference proteome</keyword>
<evidence type="ECO:0000313" key="9">
    <source>
        <dbReference type="EMBL" id="PHX56144.1"/>
    </source>
</evidence>
<dbReference type="Pfam" id="PF01467">
    <property type="entry name" value="CTP_transf_like"/>
    <property type="match status" value="1"/>
</dbReference>
<sequence length="164" mass="17538">MISGVYRLRELSAAIASNPAQWRPIVFTNGCFDILHAGHVRYLQSAKALGRSLIVGLNSDASVQAIKPQQPGLPLRPIVPEDERAEVLAALKAVDAVVIFSESTATQLITTLKPDIYVKGGDYQIETLPEAPAVLASGGKISLIDIEVPSSTSAIVQRILQSRP</sequence>
<accession>A0A2G4F2Z0</accession>
<evidence type="ECO:0000256" key="7">
    <source>
        <dbReference type="ARBA" id="ARBA00047428"/>
    </source>
</evidence>
<dbReference type="GO" id="GO:0016773">
    <property type="term" value="F:phosphotransferase activity, alcohol group as acceptor"/>
    <property type="evidence" value="ECO:0007669"/>
    <property type="project" value="InterPro"/>
</dbReference>
<evidence type="ECO:0000259" key="8">
    <source>
        <dbReference type="Pfam" id="PF01467"/>
    </source>
</evidence>
<comment type="caution">
    <text evidence="9">The sequence shown here is derived from an EMBL/GenBank/DDBJ whole genome shotgun (WGS) entry which is preliminary data.</text>
</comment>